<dbReference type="GO" id="GO:0003677">
    <property type="term" value="F:DNA binding"/>
    <property type="evidence" value="ECO:0007669"/>
    <property type="project" value="InterPro"/>
</dbReference>
<dbReference type="AlphaFoldDB" id="A0A2G8T8J3"/>
<organism evidence="2 3">
    <name type="scientific">Massilia eurypsychrophila</name>
    <dbReference type="NCBI Taxonomy" id="1485217"/>
    <lineage>
        <taxon>Bacteria</taxon>
        <taxon>Pseudomonadati</taxon>
        <taxon>Pseudomonadota</taxon>
        <taxon>Betaproteobacteria</taxon>
        <taxon>Burkholderiales</taxon>
        <taxon>Oxalobacteraceae</taxon>
        <taxon>Telluria group</taxon>
        <taxon>Massilia</taxon>
    </lineage>
</organism>
<dbReference type="OrthoDB" id="4762429at2"/>
<dbReference type="InterPro" id="IPR036887">
    <property type="entry name" value="HTH_APSES_sf"/>
</dbReference>
<dbReference type="SUPFAM" id="SSF54616">
    <property type="entry name" value="DNA-binding domain of Mlu1-box binding protein MBP1"/>
    <property type="match status" value="1"/>
</dbReference>
<reference evidence="2 3" key="1">
    <citation type="submission" date="2017-10" db="EMBL/GenBank/DDBJ databases">
        <title>Massilia psychrophilum sp. nov., a novel purple-pigmented bacterium isolated from Tianshan glacier, Xinjiang Municipality, China.</title>
        <authorList>
            <person name="Wang H."/>
        </authorList>
    </citation>
    <scope>NUCLEOTIDE SEQUENCE [LARGE SCALE GENOMIC DNA]</scope>
    <source>
        <strain evidence="2 3">JCM 30074</strain>
    </source>
</reference>
<sequence length="212" mass="23320">MTALVTAEYQGVAFSFQDDGWFNATAAAKRYGKEAGEWLRLPTTVEYLGAIARKHGKIPHLKTKRGRPDLGGGTWLHPKLAVMFARWLDVDFALWCDDQIEHLLRGEPLDGELADELSTVAERMPLYLAAAHALRRFRLAFPVSYRAFNAAAGSTNFRFMTKGQASRVVPVAARIASGTDTLDDWRLLHATGQLSTTGAGQLPLSGFEEVAD</sequence>
<evidence type="ECO:0000313" key="3">
    <source>
        <dbReference type="Proteomes" id="UP000230390"/>
    </source>
</evidence>
<proteinExistence type="predicted"/>
<dbReference type="RefSeq" id="WP_099793171.1">
    <property type="nucleotide sequence ID" value="NZ_JBHLYV010000013.1"/>
</dbReference>
<dbReference type="Proteomes" id="UP000230390">
    <property type="component" value="Unassembled WGS sequence"/>
</dbReference>
<dbReference type="PROSITE" id="PS51301">
    <property type="entry name" value="KILA_N"/>
    <property type="match status" value="1"/>
</dbReference>
<feature type="domain" description="KilA-N" evidence="1">
    <location>
        <begin position="3"/>
        <end position="103"/>
    </location>
</feature>
<comment type="caution">
    <text evidence="2">The sequence shown here is derived from an EMBL/GenBank/DDBJ whole genome shotgun (WGS) entry which is preliminary data.</text>
</comment>
<evidence type="ECO:0000259" key="1">
    <source>
        <dbReference type="PROSITE" id="PS51301"/>
    </source>
</evidence>
<dbReference type="InterPro" id="IPR018004">
    <property type="entry name" value="KilA/APSES_HTH"/>
</dbReference>
<evidence type="ECO:0000313" key="2">
    <source>
        <dbReference type="EMBL" id="PIL42361.1"/>
    </source>
</evidence>
<keyword evidence="3" id="KW-1185">Reference proteome</keyword>
<gene>
    <name evidence="2" type="ORF">CR105_24560</name>
</gene>
<name>A0A2G8T8J3_9BURK</name>
<dbReference type="EMBL" id="PDOC01000028">
    <property type="protein sequence ID" value="PIL42361.1"/>
    <property type="molecule type" value="Genomic_DNA"/>
</dbReference>
<accession>A0A2G8T8J3</accession>
<dbReference type="SMART" id="SM01252">
    <property type="entry name" value="KilA-N"/>
    <property type="match status" value="1"/>
</dbReference>
<protein>
    <recommendedName>
        <fullName evidence="1">KilA-N domain-containing protein</fullName>
    </recommendedName>
</protein>
<dbReference type="InterPro" id="IPR017880">
    <property type="entry name" value="KilA_N"/>
</dbReference>
<dbReference type="Pfam" id="PF04383">
    <property type="entry name" value="KilA-N"/>
    <property type="match status" value="1"/>
</dbReference>